<accession>A0AAC9LFS9</accession>
<feature type="region of interest" description="Disordered" evidence="2">
    <location>
        <begin position="56"/>
        <end position="93"/>
    </location>
</feature>
<dbReference type="EMBL" id="CP016076">
    <property type="protein sequence ID" value="APU16891.1"/>
    <property type="molecule type" value="Genomic_DNA"/>
</dbReference>
<dbReference type="RefSeq" id="WP_083683586.1">
    <property type="nucleotide sequence ID" value="NZ_CP016076.1"/>
</dbReference>
<evidence type="ECO:0000313" key="3">
    <source>
        <dbReference type="EMBL" id="APU16891.1"/>
    </source>
</evidence>
<feature type="region of interest" description="Disordered" evidence="2">
    <location>
        <begin position="1"/>
        <end position="22"/>
    </location>
</feature>
<dbReference type="Gene3D" id="2.40.260.10">
    <property type="entry name" value="Sortase"/>
    <property type="match status" value="1"/>
</dbReference>
<evidence type="ECO:0000313" key="4">
    <source>
        <dbReference type="Proteomes" id="UP000185511"/>
    </source>
</evidence>
<dbReference type="KEGG" id="acad:UA74_24385"/>
<dbReference type="Proteomes" id="UP000185511">
    <property type="component" value="Chromosome"/>
</dbReference>
<gene>
    <name evidence="3" type="ORF">UA74_24385</name>
</gene>
<protein>
    <submittedName>
        <fullName evidence="3">Sortase family enzyme</fullName>
    </submittedName>
</protein>
<dbReference type="AlphaFoldDB" id="A0AAC9LFS9"/>
<dbReference type="GO" id="GO:0016787">
    <property type="term" value="F:hydrolase activity"/>
    <property type="evidence" value="ECO:0007669"/>
    <property type="project" value="UniProtKB-KW"/>
</dbReference>
<evidence type="ECO:0000256" key="2">
    <source>
        <dbReference type="SAM" id="MobiDB-lite"/>
    </source>
</evidence>
<dbReference type="InterPro" id="IPR005754">
    <property type="entry name" value="Sortase"/>
</dbReference>
<dbReference type="SUPFAM" id="SSF63817">
    <property type="entry name" value="Sortase"/>
    <property type="match status" value="1"/>
</dbReference>
<sequence>MGRPLSEDGPHGSAAAEQTRQRFWTRGRTTSLIAVLAAVTIGITVGGLVGNPSVVPGSASAAGDTPSAEAEPTAEETPEAQPAPPPAEHARQPGTIYLADGGSARLVREEVDATGTLPVPDSLGEATWWGAGLGAAAGASVMAGHVNWQGALGPFDQLHRAEVGERIEIVDVDGGEWTYQTSEVLTLHKDELPGRAADLFGQDGDHRLVLVTCGGRYVGGPSGYEDNRIVVATLVGTPDVA</sequence>
<feature type="compositionally biased region" description="Basic and acidic residues" evidence="2">
    <location>
        <begin position="1"/>
        <end position="10"/>
    </location>
</feature>
<proteinExistence type="predicted"/>
<evidence type="ECO:0000256" key="1">
    <source>
        <dbReference type="ARBA" id="ARBA00022801"/>
    </source>
</evidence>
<keyword evidence="4" id="KW-1185">Reference proteome</keyword>
<keyword evidence="1" id="KW-0378">Hydrolase</keyword>
<dbReference type="InterPro" id="IPR042001">
    <property type="entry name" value="Sortase_F"/>
</dbReference>
<dbReference type="Pfam" id="PF04203">
    <property type="entry name" value="Sortase"/>
    <property type="match status" value="1"/>
</dbReference>
<organism evidence="3 4">
    <name type="scientific">Actinoalloteichus fjordicus</name>
    <dbReference type="NCBI Taxonomy" id="1612552"/>
    <lineage>
        <taxon>Bacteria</taxon>
        <taxon>Bacillati</taxon>
        <taxon>Actinomycetota</taxon>
        <taxon>Actinomycetes</taxon>
        <taxon>Pseudonocardiales</taxon>
        <taxon>Pseudonocardiaceae</taxon>
        <taxon>Actinoalloteichus</taxon>
    </lineage>
</organism>
<dbReference type="CDD" id="cd05829">
    <property type="entry name" value="Sortase_F"/>
    <property type="match status" value="1"/>
</dbReference>
<reference evidence="4" key="1">
    <citation type="submission" date="2016-06" db="EMBL/GenBank/DDBJ databases">
        <title>Complete genome sequence of Actinoalloteichus fjordicus DSM 46855 (=ADI127-17), type strain of the new species Actinoalloteichus fjordicus.</title>
        <authorList>
            <person name="Ruckert C."/>
            <person name="Nouioui I."/>
            <person name="Willmese J."/>
            <person name="van Wezel G."/>
            <person name="Klenk H.-P."/>
            <person name="Kalinowski J."/>
            <person name="Zotchev S.B."/>
        </authorList>
    </citation>
    <scope>NUCLEOTIDE SEQUENCE [LARGE SCALE GENOMIC DNA]</scope>
    <source>
        <strain evidence="4">ADI127-7</strain>
    </source>
</reference>
<dbReference type="InterPro" id="IPR023365">
    <property type="entry name" value="Sortase_dom-sf"/>
</dbReference>
<name>A0AAC9LFS9_9PSEU</name>